<evidence type="ECO:0000259" key="6">
    <source>
        <dbReference type="PROSITE" id="PS51898"/>
    </source>
</evidence>
<comment type="function">
    <text evidence="4">Site-specific tyrosine recombinase, which acts by catalyzing the cutting and rejoining of the recombining DNA molecules. The XerC-XerD complex is essential to convert dimers of the bacterial chromosome into monomers to permit their segregation at cell division. It also contributes to the segregational stability of plasmids.</text>
</comment>
<proteinExistence type="inferred from homology"/>
<name>A0A421B0C7_9PSEU</name>
<comment type="subcellular location">
    <subcellularLocation>
        <location evidence="1 4">Cytoplasm</location>
    </subcellularLocation>
</comment>
<sequence>MDLLAVRDRLPGPVRVALVEYERYLTHERGHSPHTVRAYLGDAVSLLGFLAGIGPTDGARSGEFNPPSGDGIATGDTVEPVVKAGAPVPTTASRTLQLAADVGNGDSVPYDHDYRGDTNPTPHRHPGESDQPHPTLHDDVPVTRTPTAPHLVDALARPADPNAVHATDQPDAAVRPEAGREGVGHDVGLDDVEVELPGLRAWLAAQRDAGVGRTTLARRAAGARGFTAWAHREGYLGVDAGARLVAPRRQRKLPSVLRQEQASEVMLASAAGARELDPVALRDHAVVELLYATGVRVSELCGLDVTDLDLGSRVARVLGKGNRERVVPFGAPAASAVTTWLDQGRPSLVRADSPPALLLGTRGGRLHPTAVRRIVQGVTTAVPGTAGLSPHGLRHSAATHLLEGGADLRSVQELLGHATLSTTQLYTHVTVERLKAIHDRTHPRSR</sequence>
<dbReference type="GO" id="GO:0003677">
    <property type="term" value="F:DNA binding"/>
    <property type="evidence" value="ECO:0007669"/>
    <property type="project" value="UniProtKB-KW"/>
</dbReference>
<dbReference type="GO" id="GO:0007059">
    <property type="term" value="P:chromosome segregation"/>
    <property type="evidence" value="ECO:0007669"/>
    <property type="project" value="UniProtKB-UniRule"/>
</dbReference>
<feature type="active site" evidence="4">
    <location>
        <position position="391"/>
    </location>
</feature>
<dbReference type="InterPro" id="IPR023009">
    <property type="entry name" value="Tyrosine_recombinase_XerC/XerD"/>
</dbReference>
<protein>
    <recommendedName>
        <fullName evidence="4">Tyrosine recombinase XerC</fullName>
    </recommendedName>
</protein>
<dbReference type="HAMAP" id="MF_01808">
    <property type="entry name" value="Recomb_XerC_XerD"/>
    <property type="match status" value="1"/>
</dbReference>
<keyword evidence="4" id="KW-0238">DNA-binding</keyword>
<keyword evidence="8" id="KW-1185">Reference proteome</keyword>
<evidence type="ECO:0000256" key="1">
    <source>
        <dbReference type="ARBA" id="ARBA00004496"/>
    </source>
</evidence>
<organism evidence="7 8">
    <name type="scientific">Actinokineospora cianjurensis</name>
    <dbReference type="NCBI Taxonomy" id="585224"/>
    <lineage>
        <taxon>Bacteria</taxon>
        <taxon>Bacillati</taxon>
        <taxon>Actinomycetota</taxon>
        <taxon>Actinomycetes</taxon>
        <taxon>Pseudonocardiales</taxon>
        <taxon>Pseudonocardiaceae</taxon>
        <taxon>Actinokineospora</taxon>
    </lineage>
</organism>
<comment type="caution">
    <text evidence="7">The sequence shown here is derived from an EMBL/GenBank/DDBJ whole genome shotgun (WGS) entry which is preliminary data.</text>
</comment>
<dbReference type="InterPro" id="IPR002104">
    <property type="entry name" value="Integrase_catalytic"/>
</dbReference>
<keyword evidence="4" id="KW-0132">Cell division</keyword>
<dbReference type="PANTHER" id="PTHR30349:SF77">
    <property type="entry name" value="TYROSINE RECOMBINASE XERC"/>
    <property type="match status" value="1"/>
</dbReference>
<dbReference type="InterPro" id="IPR013762">
    <property type="entry name" value="Integrase-like_cat_sf"/>
</dbReference>
<dbReference type="InterPro" id="IPR050090">
    <property type="entry name" value="Tyrosine_recombinase_XerCD"/>
</dbReference>
<feature type="active site" evidence="4">
    <location>
        <position position="394"/>
    </location>
</feature>
<feature type="active site" evidence="4">
    <location>
        <position position="296"/>
    </location>
</feature>
<reference evidence="7 8" key="1">
    <citation type="submission" date="2018-10" db="EMBL/GenBank/DDBJ databases">
        <title>Genomic Encyclopedia of Archaeal and Bacterial Type Strains, Phase II (KMG-II): from individual species to whole genera.</title>
        <authorList>
            <person name="Goeker M."/>
        </authorList>
    </citation>
    <scope>NUCLEOTIDE SEQUENCE [LARGE SCALE GENOMIC DNA]</scope>
    <source>
        <strain evidence="7 8">DSM 45657</strain>
    </source>
</reference>
<comment type="similarity">
    <text evidence="4">Belongs to the 'phage' integrase family. XerC subfamily.</text>
</comment>
<dbReference type="GO" id="GO:0051301">
    <property type="term" value="P:cell division"/>
    <property type="evidence" value="ECO:0007669"/>
    <property type="project" value="UniProtKB-KW"/>
</dbReference>
<accession>A0A421B0C7</accession>
<feature type="compositionally biased region" description="Basic and acidic residues" evidence="5">
    <location>
        <begin position="125"/>
        <end position="141"/>
    </location>
</feature>
<evidence type="ECO:0000256" key="5">
    <source>
        <dbReference type="SAM" id="MobiDB-lite"/>
    </source>
</evidence>
<dbReference type="AlphaFoldDB" id="A0A421B0C7"/>
<dbReference type="GO" id="GO:0005737">
    <property type="term" value="C:cytoplasm"/>
    <property type="evidence" value="ECO:0007669"/>
    <property type="project" value="UniProtKB-SubCell"/>
</dbReference>
<keyword evidence="2 4" id="KW-0229">DNA integration</keyword>
<evidence type="ECO:0000256" key="2">
    <source>
        <dbReference type="ARBA" id="ARBA00022908"/>
    </source>
</evidence>
<dbReference type="Proteomes" id="UP000282454">
    <property type="component" value="Unassembled WGS sequence"/>
</dbReference>
<keyword evidence="3 4" id="KW-0233">DNA recombination</keyword>
<evidence type="ECO:0000256" key="3">
    <source>
        <dbReference type="ARBA" id="ARBA00023172"/>
    </source>
</evidence>
<dbReference type="Gene3D" id="1.10.443.10">
    <property type="entry name" value="Intergrase catalytic core"/>
    <property type="match status" value="1"/>
</dbReference>
<feature type="active site" description="O-(3'-phospho-DNA)-tyrosine intermediate" evidence="4">
    <location>
        <position position="426"/>
    </location>
</feature>
<dbReference type="PROSITE" id="PS51898">
    <property type="entry name" value="TYR_RECOMBINASE"/>
    <property type="match status" value="1"/>
</dbReference>
<evidence type="ECO:0000313" key="7">
    <source>
        <dbReference type="EMBL" id="RLK55535.1"/>
    </source>
</evidence>
<feature type="domain" description="Tyr recombinase" evidence="6">
    <location>
        <begin position="252"/>
        <end position="439"/>
    </location>
</feature>
<dbReference type="InterPro" id="IPR011010">
    <property type="entry name" value="DNA_brk_join_enz"/>
</dbReference>
<dbReference type="GO" id="GO:0009037">
    <property type="term" value="F:tyrosine-based site-specific recombinase activity"/>
    <property type="evidence" value="ECO:0007669"/>
    <property type="project" value="UniProtKB-UniRule"/>
</dbReference>
<feature type="active site" evidence="4">
    <location>
        <position position="417"/>
    </location>
</feature>
<dbReference type="EMBL" id="RCDD01000004">
    <property type="protein sequence ID" value="RLK55535.1"/>
    <property type="molecule type" value="Genomic_DNA"/>
</dbReference>
<evidence type="ECO:0000256" key="4">
    <source>
        <dbReference type="HAMAP-Rule" id="MF_01808"/>
    </source>
</evidence>
<keyword evidence="4" id="KW-0159">Chromosome partition</keyword>
<dbReference type="CDD" id="cd00798">
    <property type="entry name" value="INT_XerDC_C"/>
    <property type="match status" value="1"/>
</dbReference>
<gene>
    <name evidence="4" type="primary">xerC</name>
    <name evidence="7" type="ORF">CLV68_5023</name>
</gene>
<feature type="active site" evidence="4">
    <location>
        <position position="320"/>
    </location>
</feature>
<keyword evidence="4" id="KW-0963">Cytoplasm</keyword>
<evidence type="ECO:0000313" key="8">
    <source>
        <dbReference type="Proteomes" id="UP000282454"/>
    </source>
</evidence>
<feature type="region of interest" description="Disordered" evidence="5">
    <location>
        <begin position="102"/>
        <end position="146"/>
    </location>
</feature>
<keyword evidence="4" id="KW-0131">Cell cycle</keyword>
<dbReference type="Pfam" id="PF00589">
    <property type="entry name" value="Phage_integrase"/>
    <property type="match status" value="1"/>
</dbReference>
<dbReference type="SUPFAM" id="SSF56349">
    <property type="entry name" value="DNA breaking-rejoining enzymes"/>
    <property type="match status" value="1"/>
</dbReference>
<feature type="region of interest" description="Disordered" evidence="5">
    <location>
        <begin position="164"/>
        <end position="185"/>
    </location>
</feature>
<dbReference type="PANTHER" id="PTHR30349">
    <property type="entry name" value="PHAGE INTEGRASE-RELATED"/>
    <property type="match status" value="1"/>
</dbReference>
<comment type="subunit">
    <text evidence="4">Forms a cyclic heterotetrameric complex composed of two molecules of XerC and two molecules of XerD.</text>
</comment>
<dbReference type="GO" id="GO:0006313">
    <property type="term" value="P:DNA transposition"/>
    <property type="evidence" value="ECO:0007669"/>
    <property type="project" value="UniProtKB-UniRule"/>
</dbReference>